<keyword evidence="10" id="KW-0805">Transcription regulation</keyword>
<keyword evidence="6" id="KW-0597">Phosphoprotein</keyword>
<dbReference type="GO" id="GO:0015030">
    <property type="term" value="C:Cajal body"/>
    <property type="evidence" value="ECO:0007669"/>
    <property type="project" value="UniProtKB-SubCell"/>
</dbReference>
<evidence type="ECO:0000313" key="27">
    <source>
        <dbReference type="Proteomes" id="UP000284657"/>
    </source>
</evidence>
<organism evidence="25 26">
    <name type="scientific">Phytophthora kernoviae</name>
    <dbReference type="NCBI Taxonomy" id="325452"/>
    <lineage>
        <taxon>Eukaryota</taxon>
        <taxon>Sar</taxon>
        <taxon>Stramenopiles</taxon>
        <taxon>Oomycota</taxon>
        <taxon>Peronosporomycetes</taxon>
        <taxon>Peronosporales</taxon>
        <taxon>Peronosporaceae</taxon>
        <taxon>Phytophthora</taxon>
    </lineage>
</organism>
<accession>A0A3F2RV43</accession>
<dbReference type="GO" id="GO:0005730">
    <property type="term" value="C:nucleolus"/>
    <property type="evidence" value="ECO:0007669"/>
    <property type="project" value="UniProtKB-SubCell"/>
</dbReference>
<dbReference type="GO" id="GO:0071164">
    <property type="term" value="F:RNA cap trimethylguanosine synthase activity"/>
    <property type="evidence" value="ECO:0007669"/>
    <property type="project" value="TreeGrafter"/>
</dbReference>
<dbReference type="AlphaFoldDB" id="A0A3F2RV43"/>
<feature type="compositionally biased region" description="Basic residues" evidence="23">
    <location>
        <begin position="23"/>
        <end position="34"/>
    </location>
</feature>
<comment type="function">
    <text evidence="19">Catalyzes the 2 serial methylation steps for the conversion of the 7-monomethylguanosine (m(7)G) caps of snRNAs and snoRNAs to a 2,2,7-trimethylguanosine (m(2,2,7)G) cap structure. The enzyme is specific for guanine, and N7 methylation must precede N2 methylation. Hypermethylation of the m7G cap of U snRNAs leads to their concentration in nuclear foci, their colocalization with coilin and the formation of canonical Cajal bodies (CBs). Plays a role in transcriptional regulation.</text>
</comment>
<comment type="catalytic activity">
    <reaction evidence="14">
        <text>a 5'-end (N(2),N(7)-dimethyl 5'-triphosphoguanosine)-ribonucleoside in snoRNA + S-adenosyl-L-methionine = a 5'-end (N(2),N(2),N(7)-trimethyl 5'-triphosphoguanosine)-ribonucleoside in snoRNA + S-adenosyl-L-homocysteine + H(+)</text>
        <dbReference type="Rhea" id="RHEA:78507"/>
        <dbReference type="Rhea" id="RHEA-COMP:19088"/>
        <dbReference type="Rhea" id="RHEA-COMP:19090"/>
        <dbReference type="ChEBI" id="CHEBI:15378"/>
        <dbReference type="ChEBI" id="CHEBI:57856"/>
        <dbReference type="ChEBI" id="CHEBI:59789"/>
        <dbReference type="ChEBI" id="CHEBI:167623"/>
        <dbReference type="ChEBI" id="CHEBI:172880"/>
    </reaction>
    <physiologicalReaction direction="left-to-right" evidence="14">
        <dbReference type="Rhea" id="RHEA:78508"/>
    </physiologicalReaction>
</comment>
<dbReference type="InterPro" id="IPR019012">
    <property type="entry name" value="RNA_cap_Gua-N2-MeTrfase"/>
</dbReference>
<evidence type="ECO:0000256" key="1">
    <source>
        <dbReference type="ARBA" id="ARBA00004408"/>
    </source>
</evidence>
<dbReference type="SUPFAM" id="SSF53335">
    <property type="entry name" value="S-adenosyl-L-methionine-dependent methyltransferases"/>
    <property type="match status" value="1"/>
</dbReference>
<keyword evidence="11" id="KW-0804">Transcription</keyword>
<feature type="region of interest" description="Disordered" evidence="23">
    <location>
        <begin position="166"/>
        <end position="199"/>
    </location>
</feature>
<evidence type="ECO:0000256" key="5">
    <source>
        <dbReference type="ARBA" id="ARBA00022490"/>
    </source>
</evidence>
<proteinExistence type="inferred from homology"/>
<evidence type="ECO:0000256" key="6">
    <source>
        <dbReference type="ARBA" id="ARBA00022553"/>
    </source>
</evidence>
<protein>
    <recommendedName>
        <fullName evidence="4">Trimethylguanosine synthase</fullName>
    </recommendedName>
    <alternativeName>
        <fullName evidence="18">Cap-specific guanine-N(2) methyltransferase</fullName>
    </alternativeName>
    <alternativeName>
        <fullName evidence="21">Nuclear receptor coactivator 6-interacting protein</fullName>
    </alternativeName>
    <alternativeName>
        <fullName evidence="22">PRIP-interacting protein with methyltransferase motif</fullName>
    </alternativeName>
</protein>
<evidence type="ECO:0000256" key="13">
    <source>
        <dbReference type="ARBA" id="ARBA00025783"/>
    </source>
</evidence>
<dbReference type="Proteomes" id="UP000284657">
    <property type="component" value="Unassembled WGS sequence"/>
</dbReference>
<evidence type="ECO:0000256" key="12">
    <source>
        <dbReference type="ARBA" id="ARBA00023242"/>
    </source>
</evidence>
<dbReference type="GO" id="GO:0005737">
    <property type="term" value="C:cytoplasm"/>
    <property type="evidence" value="ECO:0007669"/>
    <property type="project" value="UniProtKB-SubCell"/>
</dbReference>
<dbReference type="FunFam" id="3.40.50.150:FF:000066">
    <property type="entry name" value="Trimethylguanosine synthase 1"/>
    <property type="match status" value="1"/>
</dbReference>
<evidence type="ECO:0000256" key="15">
    <source>
        <dbReference type="ARBA" id="ARBA00048740"/>
    </source>
</evidence>
<evidence type="ECO:0000313" key="26">
    <source>
        <dbReference type="Proteomes" id="UP000277300"/>
    </source>
</evidence>
<keyword evidence="9" id="KW-0949">S-adenosyl-L-methionine</keyword>
<dbReference type="Proteomes" id="UP000277300">
    <property type="component" value="Unassembled WGS sequence"/>
</dbReference>
<dbReference type="CDD" id="cd02440">
    <property type="entry name" value="AdoMet_MTases"/>
    <property type="match status" value="1"/>
</dbReference>
<keyword evidence="5" id="KW-0963">Cytoplasm</keyword>
<keyword evidence="7" id="KW-0489">Methyltransferase</keyword>
<evidence type="ECO:0000256" key="7">
    <source>
        <dbReference type="ARBA" id="ARBA00022603"/>
    </source>
</evidence>
<feature type="region of interest" description="Disordered" evidence="23">
    <location>
        <begin position="72"/>
        <end position="91"/>
    </location>
</feature>
<evidence type="ECO:0000256" key="22">
    <source>
        <dbReference type="ARBA" id="ARBA00081504"/>
    </source>
</evidence>
<keyword evidence="12" id="KW-0539">Nucleus</keyword>
<dbReference type="Gene3D" id="3.40.50.150">
    <property type="entry name" value="Vaccinia Virus protein VP39"/>
    <property type="match status" value="1"/>
</dbReference>
<evidence type="ECO:0000256" key="20">
    <source>
        <dbReference type="ARBA" id="ARBA00064494"/>
    </source>
</evidence>
<evidence type="ECO:0000256" key="11">
    <source>
        <dbReference type="ARBA" id="ARBA00023163"/>
    </source>
</evidence>
<gene>
    <name evidence="24" type="ORF">BBJ29_001163</name>
    <name evidence="25" type="ORF">BBP00_00003769</name>
</gene>
<reference evidence="26 27" key="1">
    <citation type="submission" date="2018-07" db="EMBL/GenBank/DDBJ databases">
        <title>Genome sequencing of oomycete isolates from Chile give support for New Zealand origin for Phytophthora kernoviae and make available the first Nothophytophthora sp. genome.</title>
        <authorList>
            <person name="Studholme D.J."/>
            <person name="Sanfuentes E."/>
            <person name="Panda P."/>
            <person name="Hill R."/>
            <person name="Sambles C."/>
            <person name="Grant M."/>
            <person name="Williams N.M."/>
            <person name="Mcdougal R.L."/>
        </authorList>
    </citation>
    <scope>NUCLEOTIDE SEQUENCE [LARGE SCALE GENOMIC DNA]</scope>
    <source>
        <strain evidence="25">Chile6</strain>
        <strain evidence="24">Chile7</strain>
    </source>
</reference>
<comment type="catalytic activity">
    <reaction evidence="15">
        <text>a 5'-end (N(7)-methyl 5'-triphosphoguanosine)-ribonucleoside in snoRNA + S-adenosyl-L-methionine = a 5'-end (N(2),N(7)-dimethyl 5'-triphosphoguanosine)-ribonucleoside in snoRNA + S-adenosyl-L-homocysteine + H(+)</text>
        <dbReference type="Rhea" id="RHEA:78475"/>
        <dbReference type="Rhea" id="RHEA-COMP:19086"/>
        <dbReference type="Rhea" id="RHEA-COMP:19088"/>
        <dbReference type="ChEBI" id="CHEBI:15378"/>
        <dbReference type="ChEBI" id="CHEBI:57856"/>
        <dbReference type="ChEBI" id="CHEBI:59789"/>
        <dbReference type="ChEBI" id="CHEBI:156461"/>
        <dbReference type="ChEBI" id="CHEBI:172880"/>
    </reaction>
    <physiologicalReaction direction="left-to-right" evidence="15">
        <dbReference type="Rhea" id="RHEA:78476"/>
    </physiologicalReaction>
</comment>
<evidence type="ECO:0000256" key="17">
    <source>
        <dbReference type="ARBA" id="ARBA00049075"/>
    </source>
</evidence>
<comment type="catalytic activity">
    <reaction evidence="16">
        <text>a 5'-end (N(2),N(7)-dimethyl 5'-triphosphoguanosine)-ribonucleoside in snRNA + S-adenosyl-L-methionine = a 5'-end (N(2),N(2),N(7)-trimethyl 5'-triphosphoguanosine)-ribonucleoside in snRNA + S-adenosyl-L-homocysteine + H(+)</text>
        <dbReference type="Rhea" id="RHEA:78479"/>
        <dbReference type="Rhea" id="RHEA-COMP:19087"/>
        <dbReference type="Rhea" id="RHEA-COMP:19089"/>
        <dbReference type="ChEBI" id="CHEBI:15378"/>
        <dbReference type="ChEBI" id="CHEBI:57856"/>
        <dbReference type="ChEBI" id="CHEBI:59789"/>
        <dbReference type="ChEBI" id="CHEBI:167623"/>
        <dbReference type="ChEBI" id="CHEBI:172880"/>
    </reaction>
    <physiologicalReaction direction="left-to-right" evidence="16">
        <dbReference type="Rhea" id="RHEA:78480"/>
    </physiologicalReaction>
</comment>
<dbReference type="Pfam" id="PF09445">
    <property type="entry name" value="Methyltransf_15"/>
    <property type="match status" value="1"/>
</dbReference>
<dbReference type="PANTHER" id="PTHR14741:SF32">
    <property type="entry name" value="TRIMETHYLGUANOSINE SYNTHASE"/>
    <property type="match status" value="1"/>
</dbReference>
<evidence type="ECO:0000256" key="9">
    <source>
        <dbReference type="ARBA" id="ARBA00022691"/>
    </source>
</evidence>
<comment type="subunit">
    <text evidence="20">May form homooligomers. Interacts with CREBBP/CBP, EED/WAIT1, EP300/P300, NCOA6/PRIP, PPARBP/PBP and SMN.</text>
</comment>
<sequence>MVVETEIRLRSRKGQTTTESPLRRKPSKRQRLHEKTKAAPPPDPCAELYEAAQAQLQQEMLAAGMEGSLPMSFGTSRKRQRSLDEAEEEVHEVETVDLTVEEEDTANKDLQLEDEGEVEVEVDGVDDTESAITKTTIVNKVRVIYDSDGEVAERVVEQVEVTVEVKPEESSHEIVQHKNSAPDDSKAKGKKKKKEKGHPYPVPKDVVKFYMQRHILFYKFEDGILLDHESWYSVTPQAIAEHIAQRLSCDVVVDPFTGCGGNVIQLAKTCKQVIAIDIDPEKIRMAKHNAAIYGVADKIEWIVGNSIEILPKLKADAVFLSPPWGGVNYSRNCFSLDDMLVDGVSGVELFALARKVTKNIAYYVPRTTPTEDLEALSPKEPVECEKIFLNKQQKVLTAYYGNLAVTDKQVTNSDSPSDEVLIA</sequence>
<feature type="region of interest" description="Disordered" evidence="23">
    <location>
        <begin position="1"/>
        <end position="45"/>
    </location>
</feature>
<dbReference type="InterPro" id="IPR029063">
    <property type="entry name" value="SAM-dependent_MTases_sf"/>
</dbReference>
<evidence type="ECO:0000256" key="10">
    <source>
        <dbReference type="ARBA" id="ARBA00023015"/>
    </source>
</evidence>
<evidence type="ECO:0000256" key="8">
    <source>
        <dbReference type="ARBA" id="ARBA00022679"/>
    </source>
</evidence>
<keyword evidence="8" id="KW-0808">Transferase</keyword>
<comment type="caution">
    <text evidence="25">The sequence shown here is derived from an EMBL/GenBank/DDBJ whole genome shotgun (WGS) entry which is preliminary data.</text>
</comment>
<evidence type="ECO:0000256" key="23">
    <source>
        <dbReference type="SAM" id="MobiDB-lite"/>
    </source>
</evidence>
<evidence type="ECO:0000313" key="24">
    <source>
        <dbReference type="EMBL" id="RLN44638.1"/>
    </source>
</evidence>
<dbReference type="EMBL" id="MBAD02002774">
    <property type="protein sequence ID" value="RLN44638.1"/>
    <property type="molecule type" value="Genomic_DNA"/>
</dbReference>
<evidence type="ECO:0000313" key="25">
    <source>
        <dbReference type="EMBL" id="RLN63941.1"/>
    </source>
</evidence>
<dbReference type="PANTHER" id="PTHR14741">
    <property type="entry name" value="S-ADENOSYLMETHIONINE-DEPENDENT METHYLTRANSFERASE RELATED"/>
    <property type="match status" value="1"/>
</dbReference>
<evidence type="ECO:0000256" key="3">
    <source>
        <dbReference type="ARBA" id="ARBA00004604"/>
    </source>
</evidence>
<evidence type="ECO:0000256" key="18">
    <source>
        <dbReference type="ARBA" id="ARBA00049790"/>
    </source>
</evidence>
<evidence type="ECO:0000256" key="16">
    <source>
        <dbReference type="ARBA" id="ARBA00048763"/>
    </source>
</evidence>
<comment type="catalytic activity">
    <reaction evidence="17">
        <text>a 5'-end (N(7)-methyl 5'-triphosphoguanosine)-ribonucleoside in snRNA + S-adenosyl-L-methionine = a 5'-end (N(2),N(7)-dimethyl 5'-triphosphoguanosine)-ribonucleoside in snRNA + S-adenosyl-L-homocysteine + H(+)</text>
        <dbReference type="Rhea" id="RHEA:78471"/>
        <dbReference type="Rhea" id="RHEA-COMP:19085"/>
        <dbReference type="Rhea" id="RHEA-COMP:19087"/>
        <dbReference type="ChEBI" id="CHEBI:15378"/>
        <dbReference type="ChEBI" id="CHEBI:57856"/>
        <dbReference type="ChEBI" id="CHEBI:59789"/>
        <dbReference type="ChEBI" id="CHEBI:156461"/>
        <dbReference type="ChEBI" id="CHEBI:172880"/>
    </reaction>
    <physiologicalReaction direction="left-to-right" evidence="17">
        <dbReference type="Rhea" id="RHEA:78472"/>
    </physiologicalReaction>
</comment>
<feature type="compositionally biased region" description="Basic and acidic residues" evidence="23">
    <location>
        <begin position="166"/>
        <end position="187"/>
    </location>
</feature>
<evidence type="ECO:0000256" key="14">
    <source>
        <dbReference type="ARBA" id="ARBA00047418"/>
    </source>
</evidence>
<comment type="similarity">
    <text evidence="13">Belongs to the methyltransferase superfamily. Trimethylguanosine synthase family.</text>
</comment>
<dbReference type="OrthoDB" id="194443at2759"/>
<dbReference type="EMBL" id="MBDO02000084">
    <property type="protein sequence ID" value="RLN63941.1"/>
    <property type="molecule type" value="Genomic_DNA"/>
</dbReference>
<evidence type="ECO:0000256" key="2">
    <source>
        <dbReference type="ARBA" id="ARBA00004496"/>
    </source>
</evidence>
<evidence type="ECO:0000256" key="19">
    <source>
        <dbReference type="ARBA" id="ARBA00057179"/>
    </source>
</evidence>
<comment type="subcellular location">
    <subcellularLocation>
        <location evidence="2">Cytoplasm</location>
    </subcellularLocation>
    <subcellularLocation>
        <location evidence="1">Nucleus</location>
        <location evidence="1">Cajal body</location>
    </subcellularLocation>
    <subcellularLocation>
        <location evidence="3">Nucleus</location>
        <location evidence="3">Nucleolus</location>
    </subcellularLocation>
</comment>
<name>A0A3F2RV43_9STRA</name>
<evidence type="ECO:0000256" key="21">
    <source>
        <dbReference type="ARBA" id="ARBA00079339"/>
    </source>
</evidence>
<evidence type="ECO:0000256" key="4">
    <source>
        <dbReference type="ARBA" id="ARBA00018517"/>
    </source>
</evidence>